<organism evidence="9 10">
    <name type="scientific">Devosia insulae DS-56</name>
    <dbReference type="NCBI Taxonomy" id="1116389"/>
    <lineage>
        <taxon>Bacteria</taxon>
        <taxon>Pseudomonadati</taxon>
        <taxon>Pseudomonadota</taxon>
        <taxon>Alphaproteobacteria</taxon>
        <taxon>Hyphomicrobiales</taxon>
        <taxon>Devosiaceae</taxon>
        <taxon>Devosia</taxon>
    </lineage>
</organism>
<evidence type="ECO:0000256" key="5">
    <source>
        <dbReference type="ARBA" id="ARBA00022734"/>
    </source>
</evidence>
<keyword evidence="5" id="KW-0430">Lectin</keyword>
<dbReference type="InterPro" id="IPR012413">
    <property type="entry name" value="BA14K"/>
</dbReference>
<dbReference type="GO" id="GO:0030246">
    <property type="term" value="F:carbohydrate binding"/>
    <property type="evidence" value="ECO:0007669"/>
    <property type="project" value="UniProtKB-KW"/>
</dbReference>
<keyword evidence="10" id="KW-1185">Reference proteome</keyword>
<keyword evidence="4" id="KW-1003">Cell membrane</keyword>
<dbReference type="AlphaFoldDB" id="A0A1E5XIL3"/>
<sequence>MKKLASAIIGTGLAGIMMMPAPASAASVNFSIGQQQRYVSERCVEHPNWRGCDDWRRNHNRWGKNDYRNWYRWNQPNLGSVAAGIFGFAVGAAIVGSMNRNGDRYDDRFDDHVADCEARYRSYNARTDMFLGYDGQYHRCNL</sequence>
<dbReference type="GO" id="GO:0016020">
    <property type="term" value="C:membrane"/>
    <property type="evidence" value="ECO:0007669"/>
    <property type="project" value="UniProtKB-SubCell"/>
</dbReference>
<feature type="transmembrane region" description="Helical" evidence="7">
    <location>
        <begin position="78"/>
        <end position="98"/>
    </location>
</feature>
<dbReference type="Pfam" id="PF07886">
    <property type="entry name" value="BA14K"/>
    <property type="match status" value="1"/>
</dbReference>
<gene>
    <name evidence="9" type="ORF">VW23_004745</name>
</gene>
<comment type="function">
    <text evidence="6">Has immunoglobulin-binding and hemagglutination properties, and can bind to mannose. Essential for virulence. May be involved in LPS biosynthesis or polysaccharide transport.</text>
</comment>
<dbReference type="RefSeq" id="WP_069912239.1">
    <property type="nucleotide sequence ID" value="NZ_LAJE02000377.1"/>
</dbReference>
<name>A0A1E5XIL3_9HYPH</name>
<evidence type="ECO:0000256" key="3">
    <source>
        <dbReference type="ARBA" id="ARBA00020552"/>
    </source>
</evidence>
<dbReference type="Proteomes" id="UP000095463">
    <property type="component" value="Unassembled WGS sequence"/>
</dbReference>
<evidence type="ECO:0000256" key="4">
    <source>
        <dbReference type="ARBA" id="ARBA00022475"/>
    </source>
</evidence>
<evidence type="ECO:0000256" key="2">
    <source>
        <dbReference type="ARBA" id="ARBA00010270"/>
    </source>
</evidence>
<evidence type="ECO:0000256" key="8">
    <source>
        <dbReference type="SAM" id="SignalP"/>
    </source>
</evidence>
<evidence type="ECO:0000256" key="6">
    <source>
        <dbReference type="ARBA" id="ARBA00025321"/>
    </source>
</evidence>
<keyword evidence="7" id="KW-1133">Transmembrane helix</keyword>
<keyword evidence="8" id="KW-0732">Signal</keyword>
<accession>A0A1E5XIL3</accession>
<evidence type="ECO:0000313" key="9">
    <source>
        <dbReference type="EMBL" id="OEO28430.1"/>
    </source>
</evidence>
<comment type="subcellular location">
    <subcellularLocation>
        <location evidence="1">Membrane</location>
        <topology evidence="1">Single-pass membrane protein</topology>
    </subcellularLocation>
</comment>
<feature type="signal peptide" evidence="8">
    <location>
        <begin position="1"/>
        <end position="25"/>
    </location>
</feature>
<proteinExistence type="inferred from homology"/>
<comment type="similarity">
    <text evidence="2">Belongs to the BA14k family.</text>
</comment>
<feature type="chain" id="PRO_5009190159" description="Lectin-like protein BA14k" evidence="8">
    <location>
        <begin position="26"/>
        <end position="142"/>
    </location>
</feature>
<comment type="caution">
    <text evidence="9">The sequence shown here is derived from an EMBL/GenBank/DDBJ whole genome shotgun (WGS) entry which is preliminary data.</text>
</comment>
<dbReference type="EMBL" id="LAJE02000377">
    <property type="protein sequence ID" value="OEO28430.1"/>
    <property type="molecule type" value="Genomic_DNA"/>
</dbReference>
<reference evidence="9 10" key="1">
    <citation type="journal article" date="2015" name="Genome Announc.">
        <title>Genome Assemblies of Three Soil-Associated Devosia species: D. insulae, D. limi, and D. soli.</title>
        <authorList>
            <person name="Hassan Y.I."/>
            <person name="Lepp D."/>
            <person name="Zhou T."/>
        </authorList>
    </citation>
    <scope>NUCLEOTIDE SEQUENCE [LARGE SCALE GENOMIC DNA]</scope>
    <source>
        <strain evidence="9 10">DS-56</strain>
    </source>
</reference>
<protein>
    <recommendedName>
        <fullName evidence="3">Lectin-like protein BA14k</fullName>
    </recommendedName>
</protein>
<keyword evidence="7" id="KW-0812">Transmembrane</keyword>
<evidence type="ECO:0000256" key="7">
    <source>
        <dbReference type="SAM" id="Phobius"/>
    </source>
</evidence>
<evidence type="ECO:0000256" key="1">
    <source>
        <dbReference type="ARBA" id="ARBA00004167"/>
    </source>
</evidence>
<evidence type="ECO:0000313" key="10">
    <source>
        <dbReference type="Proteomes" id="UP000095463"/>
    </source>
</evidence>
<keyword evidence="7" id="KW-0472">Membrane</keyword>